<dbReference type="PANTHER" id="PTHR37947:SF1">
    <property type="entry name" value="BLL2462 PROTEIN"/>
    <property type="match status" value="1"/>
</dbReference>
<protein>
    <recommendedName>
        <fullName evidence="4">VWA domain-containing protein</fullName>
    </recommendedName>
</protein>
<dbReference type="PANTHER" id="PTHR37947">
    <property type="entry name" value="BLL2462 PROTEIN"/>
    <property type="match status" value="1"/>
</dbReference>
<dbReference type="Proteomes" id="UP000298616">
    <property type="component" value="Chromosome"/>
</dbReference>
<dbReference type="KEGG" id="fpf:DCC35_05630"/>
<keyword evidence="3" id="KW-1185">Reference proteome</keyword>
<evidence type="ECO:0000256" key="1">
    <source>
        <dbReference type="SAM" id="Phobius"/>
    </source>
</evidence>
<sequence length="700" mass="79721">MISDISTQYSFLWLLPIAILAAALAYFLYSKKAPWGKKLNVLLSIFRAVLIFILLGLLLDPVIKQLINEDEMPLVIIGIDNSQSIGESLDSTNIIDLKNKIDELKDHYEGEEVEVIITDITGNTYENTQNIELGLNYTNLNQYFDFILNRYTNRNLSHVIIVSDGIINRGVDIRYRNYPFEVSAVGVGDTTTYKDISITEVLTNSIAYQGNRFPVNIKLLAEKATNETIKVQLLKGNKTVSDTTLKINSIVQSFDFTFLPEAKTQGLNEYELVVSSLENERNVINNKEKIFIEVLEGKKQVLIYANAPHPDIGAIRSAIESRDGYKVNLFIRSISTRDTIMSTSLKPDLVITHGFPSSASEMSIFRNLEQKFGAPVFITGIERREIVYVSNIYRGLNIDQIGSQIDYVTPVLNNSFNLFSLPESTPSVLSEAPPVLTPFGEYSVTKSGTVILEQQVNGINTGRPLLVLDQVEGKKKALLFGTKWWAVRLVEHKETGRNEVFDEIINQTVRWLTADSDKKKFKVYPQDREILEQESLNMMAEFYNDIYEPIYGNPVDLRIFSGDSLVQEYEFNNSRSPYKISGLNAGVYRYTARAELEGEKVTDKGQFVVKPFSLEKNNLKANWTDLKYFANKQSGAFYSLDQLDEIHNDIPIDKTVKIHSKINYRSLVEWRWLLAILLVWVSVEWFLRKYFGDIKKKPGL</sequence>
<dbReference type="RefSeq" id="WP_137089853.1">
    <property type="nucleotide sequence ID" value="NZ_CP028923.1"/>
</dbReference>
<dbReference type="OrthoDB" id="9763076at2"/>
<organism evidence="2 3">
    <name type="scientific">Mangrovivirga cuniculi</name>
    <dbReference type="NCBI Taxonomy" id="2715131"/>
    <lineage>
        <taxon>Bacteria</taxon>
        <taxon>Pseudomonadati</taxon>
        <taxon>Bacteroidota</taxon>
        <taxon>Cytophagia</taxon>
        <taxon>Cytophagales</taxon>
        <taxon>Mangrovivirgaceae</taxon>
        <taxon>Mangrovivirga</taxon>
    </lineage>
</organism>
<evidence type="ECO:0008006" key="4">
    <source>
        <dbReference type="Google" id="ProtNLM"/>
    </source>
</evidence>
<evidence type="ECO:0000313" key="2">
    <source>
        <dbReference type="EMBL" id="QCK14261.1"/>
    </source>
</evidence>
<feature type="transmembrane region" description="Helical" evidence="1">
    <location>
        <begin position="12"/>
        <end position="29"/>
    </location>
</feature>
<proteinExistence type="predicted"/>
<feature type="transmembrane region" description="Helical" evidence="1">
    <location>
        <begin position="41"/>
        <end position="59"/>
    </location>
</feature>
<gene>
    <name evidence="2" type="ORF">DCC35_05630</name>
</gene>
<keyword evidence="1" id="KW-0472">Membrane</keyword>
<evidence type="ECO:0000313" key="3">
    <source>
        <dbReference type="Proteomes" id="UP000298616"/>
    </source>
</evidence>
<name>A0A4D7JF12_9BACT</name>
<reference evidence="2 3" key="1">
    <citation type="submission" date="2018-04" db="EMBL/GenBank/DDBJ databases">
        <title>Complete genome uncultured novel isolate.</title>
        <authorList>
            <person name="Merlino G."/>
        </authorList>
    </citation>
    <scope>NUCLEOTIDE SEQUENCE [LARGE SCALE GENOMIC DNA]</scope>
    <source>
        <strain evidence="3">R1DC9</strain>
    </source>
</reference>
<accession>A0A4D7JF12</accession>
<feature type="transmembrane region" description="Helical" evidence="1">
    <location>
        <begin position="670"/>
        <end position="687"/>
    </location>
</feature>
<keyword evidence="1" id="KW-0812">Transmembrane</keyword>
<dbReference type="AlphaFoldDB" id="A0A4D7JF12"/>
<keyword evidence="1" id="KW-1133">Transmembrane helix</keyword>
<dbReference type="EMBL" id="CP028923">
    <property type="protein sequence ID" value="QCK14261.1"/>
    <property type="molecule type" value="Genomic_DNA"/>
</dbReference>